<feature type="signal peptide" evidence="1">
    <location>
        <begin position="1"/>
        <end position="17"/>
    </location>
</feature>
<dbReference type="AlphaFoldDB" id="A0A392NGM6"/>
<evidence type="ECO:0000313" key="4">
    <source>
        <dbReference type="Proteomes" id="UP000265520"/>
    </source>
</evidence>
<dbReference type="EMBL" id="LXQA010037410">
    <property type="protein sequence ID" value="MCH98369.1"/>
    <property type="molecule type" value="Genomic_DNA"/>
</dbReference>
<reference evidence="3 4" key="1">
    <citation type="journal article" date="2018" name="Front. Plant Sci.">
        <title>Red Clover (Trifolium pratense) and Zigzag Clover (T. medium) - A Picture of Genomic Similarities and Differences.</title>
        <authorList>
            <person name="Dluhosova J."/>
            <person name="Istvanek J."/>
            <person name="Nedelnik J."/>
            <person name="Repkova J."/>
        </authorList>
    </citation>
    <scope>NUCLEOTIDE SEQUENCE [LARGE SCALE GENOMIC DNA]</scope>
    <source>
        <strain evidence="4">cv. 10/8</strain>
        <tissue evidence="3">Leaf</tissue>
    </source>
</reference>
<feature type="chain" id="PRO_5017236896" evidence="1">
    <location>
        <begin position="18"/>
        <end position="113"/>
    </location>
</feature>
<feature type="domain" description="Aminotransferase-like plant mobile" evidence="2">
    <location>
        <begin position="2"/>
        <end position="56"/>
    </location>
</feature>
<evidence type="ECO:0000313" key="3">
    <source>
        <dbReference type="EMBL" id="MCH98369.1"/>
    </source>
</evidence>
<evidence type="ECO:0000259" key="2">
    <source>
        <dbReference type="Pfam" id="PF10536"/>
    </source>
</evidence>
<comment type="caution">
    <text evidence="3">The sequence shown here is derived from an EMBL/GenBank/DDBJ whole genome shotgun (WGS) entry which is preliminary data.</text>
</comment>
<feature type="non-terminal residue" evidence="3">
    <location>
        <position position="1"/>
    </location>
</feature>
<keyword evidence="4" id="KW-1185">Reference proteome</keyword>
<protein>
    <submittedName>
        <fullName evidence="3">Serine/threonine-protein phosphatase 7 long form-like protein</fullName>
    </submittedName>
</protein>
<name>A0A392NGM6_9FABA</name>
<dbReference type="Pfam" id="PF10536">
    <property type="entry name" value="PMD"/>
    <property type="match status" value="1"/>
</dbReference>
<gene>
    <name evidence="3" type="ORF">A2U01_0019371</name>
</gene>
<sequence length="113" mass="12839">LRVYLLLLVGYTIFADTSKNSVHLHYLRYFEDLELVFDYAWGPAALTFLQEKASKTDQPVLHARANPATPLLEASEAKNSHACAWHGRVSLATAVPALLLLFWQFFFCEMISH</sequence>
<evidence type="ECO:0000256" key="1">
    <source>
        <dbReference type="SAM" id="SignalP"/>
    </source>
</evidence>
<proteinExistence type="predicted"/>
<dbReference type="Proteomes" id="UP000265520">
    <property type="component" value="Unassembled WGS sequence"/>
</dbReference>
<organism evidence="3 4">
    <name type="scientific">Trifolium medium</name>
    <dbReference type="NCBI Taxonomy" id="97028"/>
    <lineage>
        <taxon>Eukaryota</taxon>
        <taxon>Viridiplantae</taxon>
        <taxon>Streptophyta</taxon>
        <taxon>Embryophyta</taxon>
        <taxon>Tracheophyta</taxon>
        <taxon>Spermatophyta</taxon>
        <taxon>Magnoliopsida</taxon>
        <taxon>eudicotyledons</taxon>
        <taxon>Gunneridae</taxon>
        <taxon>Pentapetalae</taxon>
        <taxon>rosids</taxon>
        <taxon>fabids</taxon>
        <taxon>Fabales</taxon>
        <taxon>Fabaceae</taxon>
        <taxon>Papilionoideae</taxon>
        <taxon>50 kb inversion clade</taxon>
        <taxon>NPAAA clade</taxon>
        <taxon>Hologalegina</taxon>
        <taxon>IRL clade</taxon>
        <taxon>Trifolieae</taxon>
        <taxon>Trifolium</taxon>
    </lineage>
</organism>
<keyword evidence="1" id="KW-0732">Signal</keyword>
<dbReference type="InterPro" id="IPR019557">
    <property type="entry name" value="AminoTfrase-like_pln_mobile"/>
</dbReference>
<accession>A0A392NGM6</accession>